<keyword evidence="1" id="KW-0378">Hydrolase</keyword>
<name>A0A1R3SVK9_9BACT</name>
<dbReference type="GO" id="GO:0070004">
    <property type="term" value="F:cysteine-type exopeptidase activity"/>
    <property type="evidence" value="ECO:0007669"/>
    <property type="project" value="InterPro"/>
</dbReference>
<reference evidence="3 4" key="1">
    <citation type="submission" date="2016-08" db="EMBL/GenBank/DDBJ databases">
        <authorList>
            <person name="Seilhamer J.J."/>
        </authorList>
    </citation>
    <scope>NUCLEOTIDE SEQUENCE [LARGE SCALE GENOMIC DNA]</scope>
    <source>
        <strain evidence="3">M3/6</strain>
    </source>
</reference>
<dbReference type="KEGG" id="psac:PSM36_1536"/>
<comment type="catalytic activity">
    <reaction evidence="1">
        <text>an L-aminoacyl-L-amino acid + H2O = 2 an L-alpha-amino acid</text>
        <dbReference type="Rhea" id="RHEA:48940"/>
        <dbReference type="ChEBI" id="CHEBI:15377"/>
        <dbReference type="ChEBI" id="CHEBI:59869"/>
        <dbReference type="ChEBI" id="CHEBI:77460"/>
    </reaction>
</comment>
<dbReference type="STRING" id="1642647.PSM36_1536"/>
<feature type="chain" id="PRO_5012141986" description="Dipeptidase" evidence="2">
    <location>
        <begin position="20"/>
        <end position="545"/>
    </location>
</feature>
<dbReference type="EMBL" id="LT605205">
    <property type="protein sequence ID" value="SCD20356.1"/>
    <property type="molecule type" value="Genomic_DNA"/>
</dbReference>
<evidence type="ECO:0000313" key="3">
    <source>
        <dbReference type="EMBL" id="SCD20356.1"/>
    </source>
</evidence>
<evidence type="ECO:0000256" key="2">
    <source>
        <dbReference type="SAM" id="SignalP"/>
    </source>
</evidence>
<organism evidence="3 4">
    <name type="scientific">Proteiniphilum saccharofermentans</name>
    <dbReference type="NCBI Taxonomy" id="1642647"/>
    <lineage>
        <taxon>Bacteria</taxon>
        <taxon>Pseudomonadati</taxon>
        <taxon>Bacteroidota</taxon>
        <taxon>Bacteroidia</taxon>
        <taxon>Bacteroidales</taxon>
        <taxon>Dysgonomonadaceae</taxon>
        <taxon>Proteiniphilum</taxon>
    </lineage>
</organism>
<dbReference type="GO" id="GO:0006508">
    <property type="term" value="P:proteolysis"/>
    <property type="evidence" value="ECO:0007669"/>
    <property type="project" value="UniProtKB-KW"/>
</dbReference>
<protein>
    <recommendedName>
        <fullName evidence="1">Dipeptidase</fullName>
        <ecNumber evidence="1">3.4.-.-</ecNumber>
    </recommendedName>
</protein>
<dbReference type="GO" id="GO:0016805">
    <property type="term" value="F:dipeptidase activity"/>
    <property type="evidence" value="ECO:0007669"/>
    <property type="project" value="UniProtKB-KW"/>
</dbReference>
<proteinExistence type="inferred from homology"/>
<feature type="signal peptide" evidence="2">
    <location>
        <begin position="1"/>
        <end position="19"/>
    </location>
</feature>
<dbReference type="AlphaFoldDB" id="A0A1R3SVK9"/>
<dbReference type="PANTHER" id="PTHR12994:SF17">
    <property type="entry name" value="LD30995P"/>
    <property type="match status" value="1"/>
</dbReference>
<accession>A0A1R3SVK9</accession>
<dbReference type="Proteomes" id="UP000187464">
    <property type="component" value="Chromosome I"/>
</dbReference>
<evidence type="ECO:0000256" key="1">
    <source>
        <dbReference type="RuleBase" id="RU364089"/>
    </source>
</evidence>
<dbReference type="Gene3D" id="3.60.60.10">
    <property type="entry name" value="Penicillin V Acylase, Chain A"/>
    <property type="match status" value="1"/>
</dbReference>
<comment type="similarity">
    <text evidence="1">Belongs to the peptidase C69 family.</text>
</comment>
<dbReference type="InterPro" id="IPR005322">
    <property type="entry name" value="Peptidase_C69"/>
</dbReference>
<evidence type="ECO:0000313" key="4">
    <source>
        <dbReference type="Proteomes" id="UP000187464"/>
    </source>
</evidence>
<gene>
    <name evidence="3" type="ORF">PSM36_1536</name>
</gene>
<sequence length="545" mass="62062">MKKIIAVIALLFVISTSFPCTNLLVGKKASTDGSTLISYAADSYALYGELYHWSAREYSPGEMLKVYEWDSGKYLGEIPQVLRTYNVIGNMNEHQLAIGETTFGGRSELSDSTGIMDYGSLIYITLQRAKNAREAISIMTGLVRDYGYYSSGESFSIADPNEVWVMEMIGKGPGNKGAVWVAVRIPDDCVSAHANQARIQQFPMNDPENCIYSPDVISFARERGYFDGDDADFSFAKAYAPLDFGALRYCEARVWSFFNKVNKDMAQYVTYAQGKTTDPMPLYIKPDRKLSAQDIQEMMRDHYEGTELDWRFDVGAGPFNSPYRWSPLSFEVDSVEYCNERPIATQQTAFSFVAQMRSWLPNEIGGILWFGIDDAAQTVYYPFYCGHTETPHEMTAGNGDLLTFSWTSAFWIHNWVSNMVYTRYSDMSVDMKKVQSKLENQFQTAQTEVEQEAARLHEQSPPQAVQYLTQYTNNLVKEGVAEWKKLGEYLMVKYVDGVIKREENGQFKRNPYGEPASPLRPGYSNEYYRKIVDQTGEKYKVHPIE</sequence>
<dbReference type="RefSeq" id="WP_076930368.1">
    <property type="nucleotide sequence ID" value="NZ_LT605205.1"/>
</dbReference>
<keyword evidence="2" id="KW-0732">Signal</keyword>
<dbReference type="Pfam" id="PF03577">
    <property type="entry name" value="Peptidase_C69"/>
    <property type="match status" value="1"/>
</dbReference>
<keyword evidence="4" id="KW-1185">Reference proteome</keyword>
<dbReference type="EC" id="3.4.-.-" evidence="1"/>
<dbReference type="PANTHER" id="PTHR12994">
    <property type="entry name" value="SECERNIN"/>
    <property type="match status" value="1"/>
</dbReference>
<keyword evidence="1" id="KW-0224">Dipeptidase</keyword>
<keyword evidence="1" id="KW-0645">Protease</keyword>